<dbReference type="GO" id="GO:0003735">
    <property type="term" value="F:structural constituent of ribosome"/>
    <property type="evidence" value="ECO:0007669"/>
    <property type="project" value="InterPro"/>
</dbReference>
<proteinExistence type="inferred from homology"/>
<reference evidence="6 8" key="1">
    <citation type="submission" date="2015-02" db="EMBL/GenBank/DDBJ databases">
        <authorList>
            <person name="Chooi Y.-H."/>
        </authorList>
    </citation>
    <scope>NUCLEOTIDE SEQUENCE [LARGE SCALE GENOMIC DNA]</scope>
    <source>
        <strain evidence="6">E3</strain>
    </source>
</reference>
<keyword evidence="7" id="KW-0496">Mitochondrion</keyword>
<dbReference type="InterPro" id="IPR013000">
    <property type="entry name" value="Ribosomal_uL4_euk/arc_CS"/>
</dbReference>
<evidence type="ECO:0000313" key="7">
    <source>
        <dbReference type="EMBL" id="SPR00573.1"/>
    </source>
</evidence>
<dbReference type="Proteomes" id="UP000039324">
    <property type="component" value="Unassembled WGS sequence"/>
</dbReference>
<protein>
    <recommendedName>
        <fullName evidence="5">Large ribosomal subunit protein uL4 C-terminal domain-containing protein</fullName>
    </recommendedName>
</protein>
<dbReference type="InterPro" id="IPR002136">
    <property type="entry name" value="Ribosomal_uL4"/>
</dbReference>
<evidence type="ECO:0000259" key="5">
    <source>
        <dbReference type="Pfam" id="PF14374"/>
    </source>
</evidence>
<dbReference type="Gene3D" id="3.40.1370.10">
    <property type="match status" value="1"/>
</dbReference>
<dbReference type="Pfam" id="PF14374">
    <property type="entry name" value="Ribos_L4_asso_C"/>
    <property type="match status" value="1"/>
</dbReference>
<dbReference type="OrthoDB" id="10259785at2759"/>
<dbReference type="FunFam" id="3.40.1370.10:FF:000002">
    <property type="entry name" value="60S ribosomal protein L4"/>
    <property type="match status" value="1"/>
</dbReference>
<dbReference type="Proteomes" id="UP000290189">
    <property type="component" value="Unassembled WGS sequence"/>
</dbReference>
<evidence type="ECO:0000313" key="8">
    <source>
        <dbReference type="Proteomes" id="UP000039324"/>
    </source>
</evidence>
<dbReference type="GO" id="GO:0005840">
    <property type="term" value="C:ribosome"/>
    <property type="evidence" value="ECO:0007669"/>
    <property type="project" value="UniProtKB-KW"/>
</dbReference>
<organism evidence="6 8">
    <name type="scientific">Plasmodiophora brassicae</name>
    <name type="common">Clubroot disease agent</name>
    <dbReference type="NCBI Taxonomy" id="37360"/>
    <lineage>
        <taxon>Eukaryota</taxon>
        <taxon>Sar</taxon>
        <taxon>Rhizaria</taxon>
        <taxon>Endomyxa</taxon>
        <taxon>Phytomyxea</taxon>
        <taxon>Plasmodiophorida</taxon>
        <taxon>Plasmodiophoridae</taxon>
        <taxon>Plasmodiophora</taxon>
    </lineage>
</organism>
<dbReference type="Pfam" id="PF00573">
    <property type="entry name" value="Ribosomal_L4"/>
    <property type="match status" value="1"/>
</dbReference>
<dbReference type="InterPro" id="IPR045240">
    <property type="entry name" value="Ribosomal_uL4_euk/arch"/>
</dbReference>
<dbReference type="AlphaFoldDB" id="A0A0G4IU91"/>
<evidence type="ECO:0000256" key="1">
    <source>
        <dbReference type="ARBA" id="ARBA00010528"/>
    </source>
</evidence>
<keyword evidence="2" id="KW-0689">Ribosomal protein</keyword>
<dbReference type="EMBL" id="OVEO01000014">
    <property type="protein sequence ID" value="SPR00573.1"/>
    <property type="molecule type" value="Genomic_DNA"/>
</dbReference>
<sequence>MSAARPLVSVQNGDAKPIAMPAVFLAPIRADVVHFVHTNMNKNHRQPYAVNAMSGMQHSAESWGTGRAVSRIPRVSGSGTHRAGQAAFGNMCRKGRMFAPTKVWRKWHRKINVNQRRYAVASALAASAVPSLVMARGHRINEVNEIPLVVAGAEGVKKTAKAVELLKTVGAYVDVEKAKMSRQIRTGRGKMRGRRHVIRRGPLIVYNKDNGITKAFRNLPGVDLVQVERLNLLQLAPGGHLGRFIVWTEAAFKRLDEIFGTQKRASSTRVSYHLPRAQVTNADIGRIINSDEVQSVVRPAKPQTRRWTMKKNPLKNLGALVKLNPYALTLRRQELLSLERKRAAKAAAKDGKVPKSPAQKKVDAIKKKHKPSQAAFYKNVLVGQSV</sequence>
<dbReference type="OMA" id="ALYGTWR"/>
<keyword evidence="3" id="KW-0687">Ribonucleoprotein</keyword>
<comment type="similarity">
    <text evidence="1">Belongs to the universal ribosomal protein uL4 family.</text>
</comment>
<evidence type="ECO:0000313" key="9">
    <source>
        <dbReference type="Proteomes" id="UP000290189"/>
    </source>
</evidence>
<evidence type="ECO:0000313" key="6">
    <source>
        <dbReference type="EMBL" id="CEO98802.1"/>
    </source>
</evidence>
<dbReference type="GO" id="GO:1990904">
    <property type="term" value="C:ribonucleoprotein complex"/>
    <property type="evidence" value="ECO:0007669"/>
    <property type="project" value="UniProtKB-KW"/>
</dbReference>
<dbReference type="GO" id="GO:0006412">
    <property type="term" value="P:translation"/>
    <property type="evidence" value="ECO:0007669"/>
    <property type="project" value="InterPro"/>
</dbReference>
<dbReference type="PROSITE" id="PS00939">
    <property type="entry name" value="RIBOSOMAL_L1E"/>
    <property type="match status" value="1"/>
</dbReference>
<feature type="domain" description="Large ribosomal subunit protein uL4 C-terminal" evidence="5">
    <location>
        <begin position="272"/>
        <end position="342"/>
    </location>
</feature>
<dbReference type="STRING" id="37360.A0A0G4IU91"/>
<evidence type="ECO:0000256" key="3">
    <source>
        <dbReference type="ARBA" id="ARBA00023274"/>
    </source>
</evidence>
<accession>A0A0G4IU91</accession>
<dbReference type="InterPro" id="IPR025755">
    <property type="entry name" value="Ribos_uL4_C_dom"/>
</dbReference>
<geneLocation type="mitochondrion" evidence="7"/>
<dbReference type="InterPro" id="IPR023574">
    <property type="entry name" value="Ribosomal_uL4_dom_sf"/>
</dbReference>
<evidence type="ECO:0000256" key="2">
    <source>
        <dbReference type="ARBA" id="ARBA00022980"/>
    </source>
</evidence>
<name>A0A0G4IU91_PLABS</name>
<feature type="region of interest" description="Disordered" evidence="4">
    <location>
        <begin position="346"/>
        <end position="369"/>
    </location>
</feature>
<reference evidence="7 9" key="2">
    <citation type="submission" date="2018-03" db="EMBL/GenBank/DDBJ databases">
        <authorList>
            <person name="Fogelqvist J."/>
        </authorList>
    </citation>
    <scope>NUCLEOTIDE SEQUENCE [LARGE SCALE GENOMIC DNA]</scope>
</reference>
<dbReference type="EMBL" id="CDSF01000087">
    <property type="protein sequence ID" value="CEO98802.1"/>
    <property type="molecule type" value="Genomic_DNA"/>
</dbReference>
<gene>
    <name evidence="6" type="ORF">PBRA_006916</name>
    <name evidence="7" type="ORF">PLBR_LOCUS7788</name>
</gene>
<dbReference type="SUPFAM" id="SSF52166">
    <property type="entry name" value="Ribosomal protein L4"/>
    <property type="match status" value="1"/>
</dbReference>
<keyword evidence="8" id="KW-1185">Reference proteome</keyword>
<dbReference type="PANTHER" id="PTHR19431">
    <property type="entry name" value="60S RIBOSOMAL PROTEIN L4"/>
    <property type="match status" value="1"/>
</dbReference>
<evidence type="ECO:0000256" key="4">
    <source>
        <dbReference type="SAM" id="MobiDB-lite"/>
    </source>
</evidence>